<dbReference type="AlphaFoldDB" id="A0A0S3QRU9"/>
<reference evidence="5" key="1">
    <citation type="journal article" date="2018" name="Science">
        <title>A primordial and reversible TCA cycle in a facultatively chemolithoautotrophic thermophile.</title>
        <authorList>
            <person name="Nunoura T."/>
            <person name="Chikaraishi Y."/>
            <person name="Izaki R."/>
            <person name="Suwa T."/>
            <person name="Sato T."/>
            <person name="Harada T."/>
            <person name="Mori K."/>
            <person name="Kato Y."/>
            <person name="Miyazaki M."/>
            <person name="Shimamura S."/>
            <person name="Yanagawa K."/>
            <person name="Shuto A."/>
            <person name="Ohkouchi N."/>
            <person name="Fujita N."/>
            <person name="Takaki Y."/>
            <person name="Atomi H."/>
            <person name="Takai K."/>
        </authorList>
    </citation>
    <scope>NUCLEOTIDE SEQUENCE [LARGE SCALE GENOMIC DNA]</scope>
    <source>
        <strain evidence="5">DSM 17441 / JCM 13301 / NBRC 103674 / ABI70S6</strain>
    </source>
</reference>
<dbReference type="InterPro" id="IPR001296">
    <property type="entry name" value="Glyco_trans_1"/>
</dbReference>
<evidence type="ECO:0000259" key="3">
    <source>
        <dbReference type="Pfam" id="PF13439"/>
    </source>
</evidence>
<dbReference type="EMBL" id="AP013035">
    <property type="protein sequence ID" value="BAT71067.1"/>
    <property type="molecule type" value="Genomic_DNA"/>
</dbReference>
<keyword evidence="5" id="KW-1185">Reference proteome</keyword>
<dbReference type="PANTHER" id="PTHR46401">
    <property type="entry name" value="GLYCOSYLTRANSFERASE WBBK-RELATED"/>
    <property type="match status" value="1"/>
</dbReference>
<name>A0A0S3QRU9_THET7</name>
<dbReference type="PANTHER" id="PTHR46401:SF2">
    <property type="entry name" value="GLYCOSYLTRANSFERASE WBBK-RELATED"/>
    <property type="match status" value="1"/>
</dbReference>
<organism evidence="4 5">
    <name type="scientific">Thermosulfidibacter takaii (strain DSM 17441 / JCM 13301 / NBRC 103674 / ABI70S6)</name>
    <dbReference type="NCBI Taxonomy" id="1298851"/>
    <lineage>
        <taxon>Bacteria</taxon>
        <taxon>Pseudomonadati</taxon>
        <taxon>Thermosulfidibacterota</taxon>
        <taxon>Thermosulfidibacteria</taxon>
        <taxon>Thermosulfidibacterales</taxon>
        <taxon>Thermosulfidibacteraceae</taxon>
    </lineage>
</organism>
<dbReference type="SUPFAM" id="SSF53756">
    <property type="entry name" value="UDP-Glycosyltransferase/glycogen phosphorylase"/>
    <property type="match status" value="1"/>
</dbReference>
<proteinExistence type="predicted"/>
<dbReference type="InterPro" id="IPR028098">
    <property type="entry name" value="Glyco_trans_4-like_N"/>
</dbReference>
<sequence length="353" mass="40695">MMILTIDFRMHNASGIGRYIKNIIPFLVDKVDIILLGKTEEIKEYSWSEKVEIIESNSKIYSIKEQFELFSKIPECDIFWSPHYNIPILPIRAKKRMVTIHDVYHLAFQHTLPLSQRIYAKFMINQALQRSDIVLTVSEFSKQEIIKYAGTSKDINAIYNGIEPQWYEKQPLSLSERDNYITFVGNVKPHKNLVRALKAFSLLRDKSLKFKIVGKKNNFITVDKEVEKIAQKLGSRVEFTGYVSDIKLKELYRKAKLFLFPSLYEGFGLPPLEAMACGTPVVVSNTASLPEVCGDAAYYVNPYDINDIARGIELVLKDEELQKELIQKGLKRVKLFSWETSAKKLIEIVEEVL</sequence>
<accession>A0A0S3QRU9</accession>
<keyword evidence="1 4" id="KW-0808">Transferase</keyword>
<protein>
    <submittedName>
        <fullName evidence="4">Glycosyl transferase, group 1</fullName>
    </submittedName>
</protein>
<evidence type="ECO:0000256" key="1">
    <source>
        <dbReference type="ARBA" id="ARBA00022679"/>
    </source>
</evidence>
<feature type="domain" description="Glycosyltransferase subfamily 4-like N-terminal" evidence="3">
    <location>
        <begin position="15"/>
        <end position="165"/>
    </location>
</feature>
<dbReference type="Proteomes" id="UP000063234">
    <property type="component" value="Chromosome"/>
</dbReference>
<dbReference type="FunFam" id="3.40.50.2000:FF:000119">
    <property type="entry name" value="Glycosyl transferase group 1"/>
    <property type="match status" value="1"/>
</dbReference>
<evidence type="ECO:0000313" key="5">
    <source>
        <dbReference type="Proteomes" id="UP000063234"/>
    </source>
</evidence>
<feature type="domain" description="Glycosyl transferase family 1" evidence="2">
    <location>
        <begin position="168"/>
        <end position="331"/>
    </location>
</feature>
<dbReference type="GO" id="GO:0009103">
    <property type="term" value="P:lipopolysaccharide biosynthetic process"/>
    <property type="evidence" value="ECO:0007669"/>
    <property type="project" value="TreeGrafter"/>
</dbReference>
<evidence type="ECO:0000313" key="4">
    <source>
        <dbReference type="EMBL" id="BAT71067.1"/>
    </source>
</evidence>
<dbReference type="KEGG" id="ttk:TST_0258"/>
<dbReference type="Pfam" id="PF13439">
    <property type="entry name" value="Glyco_transf_4"/>
    <property type="match status" value="1"/>
</dbReference>
<dbReference type="Pfam" id="PF00534">
    <property type="entry name" value="Glycos_transf_1"/>
    <property type="match status" value="1"/>
</dbReference>
<dbReference type="STRING" id="1298851.TST_0258"/>
<dbReference type="CDD" id="cd03809">
    <property type="entry name" value="GT4_MtfB-like"/>
    <property type="match status" value="1"/>
</dbReference>
<dbReference type="Gene3D" id="3.40.50.2000">
    <property type="entry name" value="Glycogen Phosphorylase B"/>
    <property type="match status" value="2"/>
</dbReference>
<dbReference type="GO" id="GO:0016757">
    <property type="term" value="F:glycosyltransferase activity"/>
    <property type="evidence" value="ECO:0007669"/>
    <property type="project" value="InterPro"/>
</dbReference>
<gene>
    <name evidence="4" type="ORF">TST_0258</name>
</gene>
<evidence type="ECO:0000259" key="2">
    <source>
        <dbReference type="Pfam" id="PF00534"/>
    </source>
</evidence>